<keyword evidence="1" id="KW-0175">Coiled coil</keyword>
<proteinExistence type="predicted"/>
<dbReference type="Gene3D" id="2.40.50.100">
    <property type="match status" value="1"/>
</dbReference>
<feature type="transmembrane region" description="Helical" evidence="2">
    <location>
        <begin position="7"/>
        <end position="25"/>
    </location>
</feature>
<organism evidence="4 5">
    <name type="scientific">Hydrogenothermus marinus</name>
    <dbReference type="NCBI Taxonomy" id="133270"/>
    <lineage>
        <taxon>Bacteria</taxon>
        <taxon>Pseudomonadati</taxon>
        <taxon>Aquificota</taxon>
        <taxon>Aquificia</taxon>
        <taxon>Aquificales</taxon>
        <taxon>Hydrogenothermaceae</taxon>
        <taxon>Hydrogenothermus</taxon>
    </lineage>
</organism>
<dbReference type="SUPFAM" id="SSF111369">
    <property type="entry name" value="HlyD-like secretion proteins"/>
    <property type="match status" value="1"/>
</dbReference>
<feature type="domain" description="Multidrug resistance protein MdtA-like barrel-sandwich hybrid" evidence="3">
    <location>
        <begin position="69"/>
        <end position="230"/>
    </location>
</feature>
<feature type="coiled-coil region" evidence="1">
    <location>
        <begin position="103"/>
        <end position="137"/>
    </location>
</feature>
<feature type="coiled-coil region" evidence="1">
    <location>
        <begin position="169"/>
        <end position="203"/>
    </location>
</feature>
<dbReference type="AlphaFoldDB" id="A0A3M0BLB5"/>
<evidence type="ECO:0000256" key="2">
    <source>
        <dbReference type="SAM" id="Phobius"/>
    </source>
</evidence>
<accession>A0A3M0BLB5</accession>
<keyword evidence="5" id="KW-1185">Reference proteome</keyword>
<dbReference type="Pfam" id="PF25917">
    <property type="entry name" value="BSH_RND"/>
    <property type="match status" value="1"/>
</dbReference>
<dbReference type="Proteomes" id="UP000280842">
    <property type="component" value="Unassembled WGS sequence"/>
</dbReference>
<reference evidence="4 5" key="1">
    <citation type="submission" date="2018-10" db="EMBL/GenBank/DDBJ databases">
        <title>Genomic Encyclopedia of Archaeal and Bacterial Type Strains, Phase II (KMG-II): from individual species to whole genera.</title>
        <authorList>
            <person name="Goeker M."/>
        </authorList>
    </citation>
    <scope>NUCLEOTIDE SEQUENCE [LARGE SCALE GENOMIC DNA]</scope>
    <source>
        <strain evidence="4 5">VM1</strain>
    </source>
</reference>
<dbReference type="GO" id="GO:0015562">
    <property type="term" value="F:efflux transmembrane transporter activity"/>
    <property type="evidence" value="ECO:0007669"/>
    <property type="project" value="TreeGrafter"/>
</dbReference>
<dbReference type="RefSeq" id="WP_121922715.1">
    <property type="nucleotide sequence ID" value="NZ_REFO01000010.1"/>
</dbReference>
<dbReference type="PANTHER" id="PTHR30469:SF15">
    <property type="entry name" value="HLYD FAMILY OF SECRETION PROTEINS"/>
    <property type="match status" value="1"/>
</dbReference>
<dbReference type="Gene3D" id="2.40.30.170">
    <property type="match status" value="1"/>
</dbReference>
<keyword evidence="2" id="KW-0812">Transmembrane</keyword>
<evidence type="ECO:0000313" key="4">
    <source>
        <dbReference type="EMBL" id="RMA97957.1"/>
    </source>
</evidence>
<sequence>MKKVIKIVIIFIIFAGLVAGGITLIKKRKQQLLNEKTPERPIYIVSGVIPKKDKITEKKEFLGYIKPVNTVDIKSKKPVYIKKIRVEIGQPVKKGQLLVILDDKDIKTKIENLKLDLENLNNKLSALKTKENAINEDLKEKERIYKRYLKLYKKDLLPKIEFEKSYVTYKSAQANLEEIKSNIKQLKNNIEKIQENINNLRNELTYYKIYSPTDGTIQNIILREGNLASTIKPILKIESKTYEVDINLPQDFKLSKNTKAYIQTDSKKIYLKIAGFYPYAERNLKILRTILNKKPASLTSNSNINVILEKTVEGIKLPVNAVLHLTDGTYILEYKNGKFIKVPVVIKGENKDYVIVEGNIGNNPVAIGDESKLRLLASGRKAKLITGESKNEL</sequence>
<dbReference type="Gene3D" id="1.10.287.470">
    <property type="entry name" value="Helix hairpin bin"/>
    <property type="match status" value="1"/>
</dbReference>
<dbReference type="InterPro" id="IPR058625">
    <property type="entry name" value="MdtA-like_BSH"/>
</dbReference>
<evidence type="ECO:0000259" key="3">
    <source>
        <dbReference type="Pfam" id="PF25917"/>
    </source>
</evidence>
<dbReference type="EMBL" id="REFO01000010">
    <property type="protein sequence ID" value="RMA97957.1"/>
    <property type="molecule type" value="Genomic_DNA"/>
</dbReference>
<gene>
    <name evidence="4" type="ORF">CLV39_0595</name>
</gene>
<dbReference type="PANTHER" id="PTHR30469">
    <property type="entry name" value="MULTIDRUG RESISTANCE PROTEIN MDTA"/>
    <property type="match status" value="1"/>
</dbReference>
<keyword evidence="2" id="KW-1133">Transmembrane helix</keyword>
<dbReference type="OrthoDB" id="9772050at2"/>
<name>A0A3M0BLB5_9AQUI</name>
<keyword evidence="2" id="KW-0472">Membrane</keyword>
<evidence type="ECO:0000313" key="5">
    <source>
        <dbReference type="Proteomes" id="UP000280842"/>
    </source>
</evidence>
<comment type="caution">
    <text evidence="4">The sequence shown here is derived from an EMBL/GenBank/DDBJ whole genome shotgun (WGS) entry which is preliminary data.</text>
</comment>
<dbReference type="GO" id="GO:1990281">
    <property type="term" value="C:efflux pump complex"/>
    <property type="evidence" value="ECO:0007669"/>
    <property type="project" value="TreeGrafter"/>
</dbReference>
<evidence type="ECO:0000256" key="1">
    <source>
        <dbReference type="SAM" id="Coils"/>
    </source>
</evidence>
<protein>
    <submittedName>
        <fullName evidence="4">RND family efflux transporter MFP subunit</fullName>
    </submittedName>
</protein>